<accession>A0AAW0TWC4</accession>
<evidence type="ECO:0000256" key="9">
    <source>
        <dbReference type="SAM" id="Phobius"/>
    </source>
</evidence>
<evidence type="ECO:0000256" key="3">
    <source>
        <dbReference type="ARBA" id="ARBA00022448"/>
    </source>
</evidence>
<keyword evidence="11" id="KW-1185">Reference proteome</keyword>
<comment type="caution">
    <text evidence="10">The sequence shown here is derived from an EMBL/GenBank/DDBJ whole genome shotgun (WGS) entry which is preliminary data.</text>
</comment>
<reference evidence="10 11" key="1">
    <citation type="submission" date="2023-03" db="EMBL/GenBank/DDBJ databases">
        <title>High-quality genome of Scylla paramamosain provides insights in environmental adaptation.</title>
        <authorList>
            <person name="Zhang L."/>
        </authorList>
    </citation>
    <scope>NUCLEOTIDE SEQUENCE [LARGE SCALE GENOMIC DNA]</scope>
    <source>
        <strain evidence="10">LZ_2023a</strain>
        <tissue evidence="10">Muscle</tissue>
    </source>
</reference>
<sequence length="525" mass="57241">MAKRSSSRDVDSSPHPQGKMKLERYNSKPTEKAGGEGGEEKNNQKALKEKTYLEESSSETSIRLKKELGFIEGVGVIIGCVIGSGIFVSPKGVLQYSGSIGASLTVWAASGVLSMLGALSFTELGTMIPESGGMYSYLHTAFGPVPAFLYMWVTNLTRSSAGTAVIAITFGQYLLQLIIPDCEVPALAARFLAAALICFLMWVNCVNVKWVTKMQNVFTVTKIGALLVIILAGIWRLGEGHVEHYRSPWTGTRTELAPLATAFYQSLFSYTGWDFLNLVTEELKNPNRNLPLAIIVSTTLVTVVYTLANVAYFAVLTPAEMLSSEAVAMTFGTRVLGILAWSMPVFVMLSTFGSTHASVFTQSRLVFVGARKGHFPTAFGLVSTKHYTPVPAVILSGLVTLVMLLVPDISHLINYTAFSATAMQFACILALFWFRYKHPEWPRPFKVWLAVPILFAGVQIFLLSVPVIMSPMEVAGAVGVILAGLPVYYFAVYRQDLAMLFSGALDKLTLLCQKLFLCVPEGKAE</sequence>
<evidence type="ECO:0000256" key="4">
    <source>
        <dbReference type="ARBA" id="ARBA00022475"/>
    </source>
</evidence>
<proteinExistence type="inferred from homology"/>
<dbReference type="PANTHER" id="PTHR11785:SF240">
    <property type="entry name" value="LD25378P"/>
    <property type="match status" value="1"/>
</dbReference>
<dbReference type="AlphaFoldDB" id="A0AAW0TWC4"/>
<dbReference type="Gene3D" id="1.20.1740.10">
    <property type="entry name" value="Amino acid/polyamine transporter I"/>
    <property type="match status" value="1"/>
</dbReference>
<feature type="transmembrane region" description="Helical" evidence="9">
    <location>
        <begin position="474"/>
        <end position="492"/>
    </location>
</feature>
<dbReference type="InterPro" id="IPR050598">
    <property type="entry name" value="AminoAcid_Transporter"/>
</dbReference>
<dbReference type="Pfam" id="PF13520">
    <property type="entry name" value="AA_permease_2"/>
    <property type="match status" value="1"/>
</dbReference>
<feature type="compositionally biased region" description="Basic and acidic residues" evidence="8">
    <location>
        <begin position="1"/>
        <end position="12"/>
    </location>
</feature>
<dbReference type="Proteomes" id="UP001487740">
    <property type="component" value="Unassembled WGS sequence"/>
</dbReference>
<keyword evidence="3" id="KW-0813">Transport</keyword>
<name>A0AAW0TWC4_SCYPA</name>
<keyword evidence="6 9" id="KW-1133">Transmembrane helix</keyword>
<evidence type="ECO:0000313" key="11">
    <source>
        <dbReference type="Proteomes" id="UP001487740"/>
    </source>
</evidence>
<dbReference type="EMBL" id="JARAKH010000023">
    <property type="protein sequence ID" value="KAK8392059.1"/>
    <property type="molecule type" value="Genomic_DNA"/>
</dbReference>
<feature type="transmembrane region" description="Helical" evidence="9">
    <location>
        <begin position="134"/>
        <end position="153"/>
    </location>
</feature>
<gene>
    <name evidence="10" type="ORF">O3P69_017585</name>
</gene>
<feature type="region of interest" description="Disordered" evidence="8">
    <location>
        <begin position="1"/>
        <end position="52"/>
    </location>
</feature>
<dbReference type="InterPro" id="IPR002293">
    <property type="entry name" value="AA/rel_permease1"/>
</dbReference>
<dbReference type="PIRSF" id="PIRSF006060">
    <property type="entry name" value="AA_transporter"/>
    <property type="match status" value="1"/>
</dbReference>
<evidence type="ECO:0000256" key="8">
    <source>
        <dbReference type="SAM" id="MobiDB-lite"/>
    </source>
</evidence>
<comment type="subcellular location">
    <subcellularLocation>
        <location evidence="1">Cell membrane</location>
        <topology evidence="1">Multi-pass membrane protein</topology>
    </subcellularLocation>
</comment>
<feature type="transmembrane region" description="Helical" evidence="9">
    <location>
        <begin position="387"/>
        <end position="406"/>
    </location>
</feature>
<keyword evidence="4" id="KW-1003">Cell membrane</keyword>
<evidence type="ECO:0000256" key="5">
    <source>
        <dbReference type="ARBA" id="ARBA00022692"/>
    </source>
</evidence>
<evidence type="ECO:0000256" key="2">
    <source>
        <dbReference type="ARBA" id="ARBA00007040"/>
    </source>
</evidence>
<dbReference type="FunFam" id="1.20.1740.10:FF:000003">
    <property type="entry name" value="Y+L amino acid transporter 1 isoform X1"/>
    <property type="match status" value="1"/>
</dbReference>
<comment type="similarity">
    <text evidence="2">Belongs to the amino acid-polyamine-organocation (APC) superfamily. L-type amino acid transporter (LAT) (TC 2.A.3.8) family.</text>
</comment>
<feature type="transmembrane region" description="Helical" evidence="9">
    <location>
        <begin position="191"/>
        <end position="211"/>
    </location>
</feature>
<feature type="transmembrane region" description="Helical" evidence="9">
    <location>
        <begin position="335"/>
        <end position="354"/>
    </location>
</feature>
<feature type="transmembrane region" description="Helical" evidence="9">
    <location>
        <begin position="412"/>
        <end position="435"/>
    </location>
</feature>
<feature type="transmembrane region" description="Helical" evidence="9">
    <location>
        <begin position="100"/>
        <end position="122"/>
    </location>
</feature>
<keyword evidence="5 9" id="KW-0812">Transmembrane</keyword>
<protein>
    <submittedName>
        <fullName evidence="10">Uncharacterized protein</fullName>
    </submittedName>
</protein>
<dbReference type="PANTHER" id="PTHR11785">
    <property type="entry name" value="AMINO ACID TRANSPORTER"/>
    <property type="match status" value="1"/>
</dbReference>
<dbReference type="GO" id="GO:0005886">
    <property type="term" value="C:plasma membrane"/>
    <property type="evidence" value="ECO:0007669"/>
    <property type="project" value="UniProtKB-SubCell"/>
</dbReference>
<evidence type="ECO:0000313" key="10">
    <source>
        <dbReference type="EMBL" id="KAK8392059.1"/>
    </source>
</evidence>
<keyword evidence="7 9" id="KW-0472">Membrane</keyword>
<feature type="transmembrane region" description="Helical" evidence="9">
    <location>
        <begin position="292"/>
        <end position="315"/>
    </location>
</feature>
<organism evidence="10 11">
    <name type="scientific">Scylla paramamosain</name>
    <name type="common">Mud crab</name>
    <dbReference type="NCBI Taxonomy" id="85552"/>
    <lineage>
        <taxon>Eukaryota</taxon>
        <taxon>Metazoa</taxon>
        <taxon>Ecdysozoa</taxon>
        <taxon>Arthropoda</taxon>
        <taxon>Crustacea</taxon>
        <taxon>Multicrustacea</taxon>
        <taxon>Malacostraca</taxon>
        <taxon>Eumalacostraca</taxon>
        <taxon>Eucarida</taxon>
        <taxon>Decapoda</taxon>
        <taxon>Pleocyemata</taxon>
        <taxon>Brachyura</taxon>
        <taxon>Eubrachyura</taxon>
        <taxon>Portunoidea</taxon>
        <taxon>Portunidae</taxon>
        <taxon>Portuninae</taxon>
        <taxon>Scylla</taxon>
    </lineage>
</organism>
<feature type="transmembrane region" description="Helical" evidence="9">
    <location>
        <begin position="68"/>
        <end position="88"/>
    </location>
</feature>
<evidence type="ECO:0000256" key="1">
    <source>
        <dbReference type="ARBA" id="ARBA00004651"/>
    </source>
</evidence>
<feature type="compositionally biased region" description="Basic and acidic residues" evidence="8">
    <location>
        <begin position="20"/>
        <end position="52"/>
    </location>
</feature>
<feature type="transmembrane region" description="Helical" evidence="9">
    <location>
        <begin position="217"/>
        <end position="237"/>
    </location>
</feature>
<evidence type="ECO:0000256" key="7">
    <source>
        <dbReference type="ARBA" id="ARBA00023136"/>
    </source>
</evidence>
<dbReference type="GO" id="GO:0015179">
    <property type="term" value="F:L-amino acid transmembrane transporter activity"/>
    <property type="evidence" value="ECO:0007669"/>
    <property type="project" value="TreeGrafter"/>
</dbReference>
<feature type="transmembrane region" description="Helical" evidence="9">
    <location>
        <begin position="447"/>
        <end position="468"/>
    </location>
</feature>
<evidence type="ECO:0000256" key="6">
    <source>
        <dbReference type="ARBA" id="ARBA00022989"/>
    </source>
</evidence>